<dbReference type="SUPFAM" id="SSF56672">
    <property type="entry name" value="DNA/RNA polymerases"/>
    <property type="match status" value="1"/>
</dbReference>
<sequence length="2927" mass="327180">MKTGKLALPGWMLINEESGQVRLWTQPIGRTDERPTTALTLSLTRRMMDTGRNRYNSCYNGVCCARANSNPYSAPTNPYFPTGQTYNNNPNSYYPGNQYGNNPYNGYNYPANGYDKPDPTIIVINASPTTGSAGYSNPSYPYNNNNYYNGYNPNNNNGYNPYINGYSPNNNNGYNPYTNNNPNNNNNGYNPYSNGYNPNNNNGYNPYSNNNPNNNNNGYNPYSNGYNPNNNNNNGYNPYSNGYNPNNNNGYNLNNNNNGYNPYSNGYNPNNNNGYNPYSNGYNPKNNNGYNPYSNGYNPNNNNGYNPYSNGYNPNNNNDYNPYSNGYNPNNNNGYNPYSNGYNPNNNNGYNPYSNGYNPNNNNGYNPYSNGYNPNNNNGYNPYSNGNNPYSNNYNGNVNGGTNNYPPSGTGSMGIDCSTVSMAQDQSACNSMQGQCSNPMVAQTCRQMCCSTQYGSVSRAIVASPFIDFSPHKHERYSQAEIAPQRVCPRRPTNRRIALERANVNQQQNNPDPQIALDPTFPHIVAGNNQANDQNGNTSGSIMDEEQLRERLINIEEPNAANELNLEDEHRLLDQGFGNRTLNGEELRAGNRGDRADIRQNERAENARLQNEENFITSTPISPIRASRNQYNLHARNQGAPRASRPRDARGRFLRMPSNLQEGNFANQNANINPVHHTQTQQNLNTNQAHQSNFGQGGSSNEAGREGVTHHQQARANHSHASTQSQQQFGFQAPMQQQPQFGFQAPVQQQPQLAPGQQQLQFGFHASVQRQQQFGWQPPVQQQAQFGMHPIFPIPSYGYQIPAQNPGQFFSNPGQGTILPQESQHPNFAGTQIPRQQTLQQFGNQPAVMQQQVQHPRPAQPTGLSGIECAMILDRLPDIKGNEGSDSIRTFFKKYTEYTSEWPNKKRVTSLESKLSGRAERAYNAALVNEPFLYDNIKRSMLRQLEDTDCREMGAFDDLMNGITRKPNENLDDLADRISSLVRRAYPGLTRNLADEYSIKHLIRSLNNAELALSLELHRRSGMTYDEFVALASRAETTQKAARRGYTERLRQNQSRTFQNERYFATNSNFQSTSRPVVCFNCNEPGHVSLNCNKPRANRNGPDFGSASRNQPPTSTGANRAFLNTRMGTNPAGRSQNFLKQNCIRMDEEVRPDATVAGVKLEPKVIDFLKSELSTDKAESESPGEKPGLVGKMITTEIEVLGNKTTAMLDGGAQISLIFGKFFYDLVISGKLSLQNAGVKRVSTRVSDVNGKELECFGAVLLPVSRKGCNTTNVRFHITSAPFGFDILVGTNALNSFGFCLYDIPNKVMINFEEISQTRKNHVSLIYQTTLKPLSIKQTELHVGSEWNDKDVILTALVDENPCRVEPMVGTVQNGRLIASVANLSTKTVEIEEKTVIGEMQPLCSFGEADDMLSASMTEFGAKVQGAEETQEELNKSQIGEIPEEELAILKKLLGEFDGIFALHENELTQTDRVEHTIDTGDAKPVKSRFRPVPYAYREKVASMIKDYLGRGLIRQSFSPWASPIVIVPKRDGTLRFCVDYRGLNAVTTKDAFPLPNIDNTLLALGGKKIFSVIDFMAGYWQIRMEPNSVEKTAFATEFGLHEFKVLPFGLCNAVATYQRFMTRLFGEMVNDFIFIYIDDILVASGSWEEHWIHLKKTFERIREAGLKLKISKCHFAASEIPFLGHVLTREGIKMDLDKVKPVMDLPTPSTKKELHSLLGFFTYYRKYIFGFGTLAAPLFQLLKKDAKFKIGESELGAIELLKKKISEQAVLWFPNFKAAVEDPKRQFVMLTDASKIGIAAILCQPDEVGHLRPIYFASRQCNRHESRYCPTELEALAIRFGTKKYAQFITMVPTRVITDHRALVSMFKSKNETGNSRVDKWLLTMNSRFILQVEYQPGKKNIIADLLSRSGALASKKVTDESSIPPANEIAHIGEIREGDEPDSEGEIVGEQRKEWVLKTKEGELGFIYEFLESKTVPKEPKEQQKLMSSLHKFALIEGLLYRHGEDGKAHLFVPRPFREKMIRERHSGTCAGHLSGKKIFKQLAEGYFWPNMYGDCIRAAFCCRVCAHARKPRANEPPLNVVKTSEPLELVCIDILSIGPANSSNHYILVAVDHFTKYLVANAIPNKSAETVAKNFVKNFILVLGTPKRLHSDKGKEFVNETLTEIASTLKIERSTTAGYDPQANGVTERVNQTIIGMLRRSTTSAWEWDDRLPYIVFAYNTTPSETTGFSPHYLMFGKPANFPLEKEISLLKNPLYTVDQDTYIQLFRESLHQLIEEARKNSEVARRKMKERYDAQPKVTAAKFGIGDRVMIIVPGAHARSPHRKILWNHFGPFVVKQITKSAGIVVPADKLNAEPLTVPLERLVRVPPGIPNVCTMPKGKNPYKNILNGLISAAALIDRESSGMVGENFEQKGSKIEAERTNCGKVGQLRAIDLFSDRGEDEQMDADGEQETERKGKAADVLSLGSEDGENGENETEEKRSAPNSTLWEVTCAGENHKKCTPLVVADLDAVLDRSGIGIKAIDNPLKALMTTFLLKSDAVVSASAGKKLISLILSADAGWEMATYCGAREDDVKSGAFPSEKDVEDTLREWLDHCHVAREEVKKSGFGPFAMEIPEALITLPEAEREGMRKVFESVPFSLERVRSMIVFKRPNFVTEARVLLGDSNALQLKKLWAKSAFVGVQEGPIAEVIRNFDEVVLASTVRWLIVMVGKDSLLSGETVDGMMEKVKRLRQLCARFPHVKTFWLLPPFINDKKSESEEFGARMRALFRKSKGIELVATTEEGRSVLEIWRYGKSFNSEHVTHSGWMTEKGLSTLKAWITSMVADFPGDRELGIRAIKSRVVRVDGARGGGPGDPFQSRHFAGIRGEGRGGFAPSGGLARAGTGHRPAQLSQGSATPRFQPYPSARGRPFRPHRRNESGDRR</sequence>
<dbReference type="CDD" id="cd01647">
    <property type="entry name" value="RT_LTR"/>
    <property type="match status" value="1"/>
</dbReference>
<evidence type="ECO:0000259" key="11">
    <source>
        <dbReference type="PROSITE" id="PS50158"/>
    </source>
</evidence>
<feature type="region of interest" description="Disordered" evidence="10">
    <location>
        <begin position="2440"/>
        <end position="2487"/>
    </location>
</feature>
<dbReference type="InterPro" id="IPR036875">
    <property type="entry name" value="Znf_CCHC_sf"/>
</dbReference>
<keyword evidence="4" id="KW-0548">Nucleotidyltransferase</keyword>
<proteinExistence type="predicted"/>
<dbReference type="Gene3D" id="3.10.10.10">
    <property type="entry name" value="HIV Type 1 Reverse Transcriptase, subunit A, domain 1"/>
    <property type="match status" value="1"/>
</dbReference>
<feature type="region of interest" description="Disordered" evidence="10">
    <location>
        <begin position="2869"/>
        <end position="2927"/>
    </location>
</feature>
<dbReference type="Gene3D" id="3.30.70.270">
    <property type="match status" value="2"/>
</dbReference>
<dbReference type="InterPro" id="IPR043502">
    <property type="entry name" value="DNA/RNA_pol_sf"/>
</dbReference>
<dbReference type="Gene3D" id="1.10.340.70">
    <property type="match status" value="1"/>
</dbReference>
<dbReference type="InterPro" id="IPR012337">
    <property type="entry name" value="RNaseH-like_sf"/>
</dbReference>
<keyword evidence="2" id="KW-0645">Protease</keyword>
<dbReference type="InterPro" id="IPR041373">
    <property type="entry name" value="RT_RNaseH"/>
</dbReference>
<dbReference type="PANTHER" id="PTHR37984">
    <property type="entry name" value="PROTEIN CBG26694"/>
    <property type="match status" value="1"/>
</dbReference>
<evidence type="ECO:0000259" key="13">
    <source>
        <dbReference type="PROSITE" id="PS50994"/>
    </source>
</evidence>
<dbReference type="GO" id="GO:0003676">
    <property type="term" value="F:nucleic acid binding"/>
    <property type="evidence" value="ECO:0007669"/>
    <property type="project" value="InterPro"/>
</dbReference>
<feature type="compositionally biased region" description="Acidic residues" evidence="10">
    <location>
        <begin position="2443"/>
        <end position="2454"/>
    </location>
</feature>
<reference evidence="15" key="1">
    <citation type="submission" date="2022-11" db="UniProtKB">
        <authorList>
            <consortium name="WormBaseParasite"/>
        </authorList>
    </citation>
    <scope>IDENTIFICATION</scope>
</reference>
<dbReference type="SUPFAM" id="SSF53098">
    <property type="entry name" value="Ribonuclease H-like"/>
    <property type="match status" value="1"/>
</dbReference>
<dbReference type="PROSITE" id="PS50878">
    <property type="entry name" value="RT_POL"/>
    <property type="match status" value="1"/>
</dbReference>
<dbReference type="GO" id="GO:0042575">
    <property type="term" value="C:DNA polymerase complex"/>
    <property type="evidence" value="ECO:0007669"/>
    <property type="project" value="UniProtKB-ARBA"/>
</dbReference>
<dbReference type="WBParaSite" id="Gr19_v10_g2661.t2">
    <property type="protein sequence ID" value="Gr19_v10_g2661.t2"/>
    <property type="gene ID" value="Gr19_v10_g2661"/>
</dbReference>
<dbReference type="InterPro" id="IPR001878">
    <property type="entry name" value="Znf_CCHC"/>
</dbReference>
<feature type="region of interest" description="Disordered" evidence="10">
    <location>
        <begin position="161"/>
        <end position="379"/>
    </location>
</feature>
<dbReference type="Pfam" id="PF17917">
    <property type="entry name" value="RT_RNaseH"/>
    <property type="match status" value="1"/>
</dbReference>
<evidence type="ECO:0000256" key="9">
    <source>
        <dbReference type="PROSITE-ProRule" id="PRU00047"/>
    </source>
</evidence>
<dbReference type="GO" id="GO:0008233">
    <property type="term" value="F:peptidase activity"/>
    <property type="evidence" value="ECO:0007669"/>
    <property type="project" value="UniProtKB-KW"/>
</dbReference>
<feature type="domain" description="Reverse transcriptase" evidence="12">
    <location>
        <begin position="1509"/>
        <end position="1688"/>
    </location>
</feature>
<feature type="compositionally biased region" description="Acidic residues" evidence="10">
    <location>
        <begin position="2471"/>
        <end position="2480"/>
    </location>
</feature>
<dbReference type="InterPro" id="IPR000477">
    <property type="entry name" value="RT_dom"/>
</dbReference>
<dbReference type="GO" id="GO:0008270">
    <property type="term" value="F:zinc ion binding"/>
    <property type="evidence" value="ECO:0007669"/>
    <property type="project" value="UniProtKB-KW"/>
</dbReference>
<accession>A0A914HN09</accession>
<evidence type="ECO:0000256" key="2">
    <source>
        <dbReference type="ARBA" id="ARBA00022670"/>
    </source>
</evidence>
<keyword evidence="9" id="KW-0862">Zinc</keyword>
<dbReference type="Pfam" id="PF00078">
    <property type="entry name" value="RVT_1"/>
    <property type="match status" value="1"/>
</dbReference>
<dbReference type="InterPro" id="IPR021109">
    <property type="entry name" value="Peptidase_aspartic_dom_sf"/>
</dbReference>
<dbReference type="Gene3D" id="4.10.60.10">
    <property type="entry name" value="Zinc finger, CCHC-type"/>
    <property type="match status" value="1"/>
</dbReference>
<keyword evidence="6" id="KW-0255">Endonuclease</keyword>
<dbReference type="CDD" id="cd09274">
    <property type="entry name" value="RNase_HI_RT_Ty3"/>
    <property type="match status" value="1"/>
</dbReference>
<dbReference type="InterPro" id="IPR041588">
    <property type="entry name" value="Integrase_H2C2"/>
</dbReference>
<evidence type="ECO:0000256" key="6">
    <source>
        <dbReference type="ARBA" id="ARBA00022759"/>
    </source>
</evidence>
<dbReference type="Gene3D" id="2.40.70.10">
    <property type="entry name" value="Acid Proteases"/>
    <property type="match status" value="1"/>
</dbReference>
<feature type="region of interest" description="Disordered" evidence="10">
    <location>
        <begin position="688"/>
        <end position="728"/>
    </location>
</feature>
<keyword evidence="9" id="KW-0863">Zinc-finger</keyword>
<dbReference type="InterPro" id="IPR043128">
    <property type="entry name" value="Rev_trsase/Diguanyl_cyclase"/>
</dbReference>
<protein>
    <recommendedName>
        <fullName evidence="1">RNA-directed DNA polymerase</fullName>
        <ecNumber evidence="1">2.7.7.49</ecNumber>
    </recommendedName>
</protein>
<dbReference type="InterPro" id="IPR036397">
    <property type="entry name" value="RNaseH_sf"/>
</dbReference>
<keyword evidence="7" id="KW-0378">Hydrolase</keyword>
<dbReference type="InterPro" id="IPR001584">
    <property type="entry name" value="Integrase_cat-core"/>
</dbReference>
<evidence type="ECO:0000256" key="10">
    <source>
        <dbReference type="SAM" id="MobiDB-lite"/>
    </source>
</evidence>
<dbReference type="GO" id="GO:0015074">
    <property type="term" value="P:DNA integration"/>
    <property type="evidence" value="ECO:0007669"/>
    <property type="project" value="InterPro"/>
</dbReference>
<dbReference type="FunFam" id="3.10.10.10:FF:000007">
    <property type="entry name" value="Retrovirus-related Pol polyprotein from transposon 17.6-like Protein"/>
    <property type="match status" value="1"/>
</dbReference>
<keyword evidence="3" id="KW-0808">Transferase</keyword>
<name>A0A914HN09_GLORO</name>
<dbReference type="Pfam" id="PF00665">
    <property type="entry name" value="rve"/>
    <property type="match status" value="1"/>
</dbReference>
<evidence type="ECO:0000256" key="4">
    <source>
        <dbReference type="ARBA" id="ARBA00022695"/>
    </source>
</evidence>
<dbReference type="PROSITE" id="PS50994">
    <property type="entry name" value="INTEGRASE"/>
    <property type="match status" value="1"/>
</dbReference>
<evidence type="ECO:0000256" key="5">
    <source>
        <dbReference type="ARBA" id="ARBA00022722"/>
    </source>
</evidence>
<dbReference type="Proteomes" id="UP000887572">
    <property type="component" value="Unplaced"/>
</dbReference>
<dbReference type="PROSITE" id="PS50158">
    <property type="entry name" value="ZF_CCHC"/>
    <property type="match status" value="1"/>
</dbReference>
<evidence type="ECO:0000259" key="12">
    <source>
        <dbReference type="PROSITE" id="PS50878"/>
    </source>
</evidence>
<keyword evidence="5" id="KW-0540">Nuclease</keyword>
<feature type="region of interest" description="Disordered" evidence="10">
    <location>
        <begin position="1093"/>
        <end position="1118"/>
    </location>
</feature>
<keyword evidence="9" id="KW-0479">Metal-binding</keyword>
<dbReference type="EC" id="2.7.7.49" evidence="1"/>
<keyword evidence="14" id="KW-1185">Reference proteome</keyword>
<dbReference type="SMART" id="SM00343">
    <property type="entry name" value="ZnF_C2HC"/>
    <property type="match status" value="1"/>
</dbReference>
<dbReference type="Pfam" id="PF17921">
    <property type="entry name" value="Integrase_H2C2"/>
    <property type="match status" value="1"/>
</dbReference>
<feature type="compositionally biased region" description="Polar residues" evidence="10">
    <location>
        <begin position="1107"/>
        <end position="1118"/>
    </location>
</feature>
<dbReference type="GO" id="GO:0019899">
    <property type="term" value="F:enzyme binding"/>
    <property type="evidence" value="ECO:0007669"/>
    <property type="project" value="UniProtKB-ARBA"/>
</dbReference>
<dbReference type="GO" id="GO:0006508">
    <property type="term" value="P:proteolysis"/>
    <property type="evidence" value="ECO:0007669"/>
    <property type="project" value="UniProtKB-KW"/>
</dbReference>
<dbReference type="PANTHER" id="PTHR37984:SF5">
    <property type="entry name" value="PROTEIN NYNRIN-LIKE"/>
    <property type="match status" value="1"/>
</dbReference>
<dbReference type="GO" id="GO:0003964">
    <property type="term" value="F:RNA-directed DNA polymerase activity"/>
    <property type="evidence" value="ECO:0007669"/>
    <property type="project" value="UniProtKB-KW"/>
</dbReference>
<evidence type="ECO:0000256" key="7">
    <source>
        <dbReference type="ARBA" id="ARBA00022801"/>
    </source>
</evidence>
<dbReference type="SUPFAM" id="SSF57756">
    <property type="entry name" value="Retrovirus zinc finger-like domains"/>
    <property type="match status" value="1"/>
</dbReference>
<dbReference type="FunFam" id="3.30.420.10:FF:000032">
    <property type="entry name" value="Retrovirus-related Pol polyprotein from transposon 297-like Protein"/>
    <property type="match status" value="1"/>
</dbReference>
<evidence type="ECO:0000256" key="8">
    <source>
        <dbReference type="ARBA" id="ARBA00022918"/>
    </source>
</evidence>
<keyword evidence="8" id="KW-0695">RNA-directed DNA polymerase</keyword>
<dbReference type="Gene3D" id="3.30.420.10">
    <property type="entry name" value="Ribonuclease H-like superfamily/Ribonuclease H"/>
    <property type="match status" value="1"/>
</dbReference>
<feature type="compositionally biased region" description="Polar residues" evidence="10">
    <location>
        <begin position="710"/>
        <end position="723"/>
    </location>
</feature>
<dbReference type="GO" id="GO:0004519">
    <property type="term" value="F:endonuclease activity"/>
    <property type="evidence" value="ECO:0007669"/>
    <property type="project" value="UniProtKB-KW"/>
</dbReference>
<dbReference type="InterPro" id="IPR050951">
    <property type="entry name" value="Retrovirus_Pol_polyprotein"/>
</dbReference>
<evidence type="ECO:0000256" key="3">
    <source>
        <dbReference type="ARBA" id="ARBA00022679"/>
    </source>
</evidence>
<evidence type="ECO:0000313" key="15">
    <source>
        <dbReference type="WBParaSite" id="Gr19_v10_g2661.t2"/>
    </source>
</evidence>
<feature type="domain" description="CCHC-type" evidence="11">
    <location>
        <begin position="1079"/>
        <end position="1092"/>
    </location>
</feature>
<feature type="domain" description="Integrase catalytic" evidence="13">
    <location>
        <begin position="2085"/>
        <end position="2242"/>
    </location>
</feature>
<organism evidence="14 15">
    <name type="scientific">Globodera rostochiensis</name>
    <name type="common">Golden nematode worm</name>
    <name type="synonym">Heterodera rostochiensis</name>
    <dbReference type="NCBI Taxonomy" id="31243"/>
    <lineage>
        <taxon>Eukaryota</taxon>
        <taxon>Metazoa</taxon>
        <taxon>Ecdysozoa</taxon>
        <taxon>Nematoda</taxon>
        <taxon>Chromadorea</taxon>
        <taxon>Rhabditida</taxon>
        <taxon>Tylenchina</taxon>
        <taxon>Tylenchomorpha</taxon>
        <taxon>Tylenchoidea</taxon>
        <taxon>Heteroderidae</taxon>
        <taxon>Heteroderinae</taxon>
        <taxon>Globodera</taxon>
    </lineage>
</organism>
<evidence type="ECO:0000256" key="1">
    <source>
        <dbReference type="ARBA" id="ARBA00012493"/>
    </source>
</evidence>
<evidence type="ECO:0000313" key="14">
    <source>
        <dbReference type="Proteomes" id="UP000887572"/>
    </source>
</evidence>